<sequence>MKPQPLIAVHDVSSSRNWYENVLGLRSGHGGDKYERMMHGDRIVLQLHRWDAHEHLHLGDPSVPIGNGAVLWFQTDRFDEIVDKAQAFQARILEGPQINSNANHREIWLSDPDDYTVVIAGTPGDV</sequence>
<dbReference type="InterPro" id="IPR029068">
    <property type="entry name" value="Glyas_Bleomycin-R_OHBP_Dase"/>
</dbReference>
<comment type="caution">
    <text evidence="2">The sequence shown here is derived from an EMBL/GenBank/DDBJ whole genome shotgun (WGS) entry which is preliminary data.</text>
</comment>
<feature type="domain" description="VOC" evidence="1">
    <location>
        <begin position="1"/>
        <end position="122"/>
    </location>
</feature>
<evidence type="ECO:0000313" key="2">
    <source>
        <dbReference type="EMBL" id="MBT9317386.1"/>
    </source>
</evidence>
<name>A0A947DI36_9CYAN</name>
<protein>
    <submittedName>
        <fullName evidence="2">VOC family protein</fullName>
    </submittedName>
</protein>
<dbReference type="Proteomes" id="UP000717364">
    <property type="component" value="Unassembled WGS sequence"/>
</dbReference>
<reference evidence="2" key="1">
    <citation type="submission" date="2020-11" db="EMBL/GenBank/DDBJ databases">
        <authorList>
            <person name="Konstantinou D."/>
            <person name="Gkelis S."/>
            <person name="Popin R."/>
            <person name="Fewer D."/>
            <person name="Sivonen K."/>
        </authorList>
    </citation>
    <scope>NUCLEOTIDE SEQUENCE</scope>
    <source>
        <strain evidence="2">TAU-MAC 1115</strain>
    </source>
</reference>
<dbReference type="RefSeq" id="WP_215610452.1">
    <property type="nucleotide sequence ID" value="NZ_JADOES010000045.1"/>
</dbReference>
<evidence type="ECO:0000259" key="1">
    <source>
        <dbReference type="PROSITE" id="PS51819"/>
    </source>
</evidence>
<dbReference type="AlphaFoldDB" id="A0A947DI36"/>
<reference evidence="2" key="2">
    <citation type="journal article" date="2021" name="Mar. Drugs">
        <title>Genome Reduction and Secondary Metabolism of the Marine Sponge-Associated Cyanobacterium Leptothoe.</title>
        <authorList>
            <person name="Konstantinou D."/>
            <person name="Popin R.V."/>
            <person name="Fewer D.P."/>
            <person name="Sivonen K."/>
            <person name="Gkelis S."/>
        </authorList>
    </citation>
    <scope>NUCLEOTIDE SEQUENCE</scope>
    <source>
        <strain evidence="2">TAU-MAC 1115</strain>
    </source>
</reference>
<organism evidence="2 3">
    <name type="scientific">Leptothoe spongobia TAU-MAC 1115</name>
    <dbReference type="NCBI Taxonomy" id="1967444"/>
    <lineage>
        <taxon>Bacteria</taxon>
        <taxon>Bacillati</taxon>
        <taxon>Cyanobacteriota</taxon>
        <taxon>Cyanophyceae</taxon>
        <taxon>Nodosilineales</taxon>
        <taxon>Cymatolegaceae</taxon>
        <taxon>Leptothoe</taxon>
        <taxon>Leptothoe spongobia</taxon>
    </lineage>
</organism>
<dbReference type="InterPro" id="IPR004360">
    <property type="entry name" value="Glyas_Fos-R_dOase_dom"/>
</dbReference>
<dbReference type="PROSITE" id="PS51819">
    <property type="entry name" value="VOC"/>
    <property type="match status" value="1"/>
</dbReference>
<gene>
    <name evidence="2" type="ORF">IXB50_18345</name>
</gene>
<dbReference type="EMBL" id="JADOES010000045">
    <property type="protein sequence ID" value="MBT9317386.1"/>
    <property type="molecule type" value="Genomic_DNA"/>
</dbReference>
<evidence type="ECO:0000313" key="3">
    <source>
        <dbReference type="Proteomes" id="UP000717364"/>
    </source>
</evidence>
<dbReference type="Gene3D" id="3.10.180.10">
    <property type="entry name" value="2,3-Dihydroxybiphenyl 1,2-Dioxygenase, domain 1"/>
    <property type="match status" value="1"/>
</dbReference>
<dbReference type="Pfam" id="PF00903">
    <property type="entry name" value="Glyoxalase"/>
    <property type="match status" value="1"/>
</dbReference>
<dbReference type="SUPFAM" id="SSF54593">
    <property type="entry name" value="Glyoxalase/Bleomycin resistance protein/Dihydroxybiphenyl dioxygenase"/>
    <property type="match status" value="1"/>
</dbReference>
<keyword evidence="3" id="KW-1185">Reference proteome</keyword>
<accession>A0A947DI36</accession>
<dbReference type="InterPro" id="IPR037523">
    <property type="entry name" value="VOC_core"/>
</dbReference>
<proteinExistence type="predicted"/>